<dbReference type="EC" id="6.3.2.17" evidence="3"/>
<keyword evidence="14" id="KW-1185">Reference proteome</keyword>
<organism evidence="13 14">
    <name type="scientific">Rhynchosporium agropyri</name>
    <dbReference type="NCBI Taxonomy" id="914238"/>
    <lineage>
        <taxon>Eukaryota</taxon>
        <taxon>Fungi</taxon>
        <taxon>Dikarya</taxon>
        <taxon>Ascomycota</taxon>
        <taxon>Pezizomycotina</taxon>
        <taxon>Leotiomycetes</taxon>
        <taxon>Helotiales</taxon>
        <taxon>Ploettnerulaceae</taxon>
        <taxon>Rhynchosporium</taxon>
    </lineage>
</organism>
<dbReference type="PANTHER" id="PTHR11136:SF5">
    <property type="entry name" value="FOLYLPOLYGLUTAMATE SYNTHASE, MITOCHONDRIAL"/>
    <property type="match status" value="1"/>
</dbReference>
<keyword evidence="8" id="KW-0067">ATP-binding</keyword>
<comment type="catalytic activity">
    <reaction evidence="12">
        <text>(6S)-5,6,7,8-tetrahydrofolyl-(gamma-L-Glu)(n) + L-glutamate + ATP = (6S)-5,6,7,8-tetrahydrofolyl-(gamma-L-Glu)(n+1) + ADP + phosphate + H(+)</text>
        <dbReference type="Rhea" id="RHEA:10580"/>
        <dbReference type="Rhea" id="RHEA-COMP:14738"/>
        <dbReference type="Rhea" id="RHEA-COMP:14740"/>
        <dbReference type="ChEBI" id="CHEBI:15378"/>
        <dbReference type="ChEBI" id="CHEBI:29985"/>
        <dbReference type="ChEBI" id="CHEBI:30616"/>
        <dbReference type="ChEBI" id="CHEBI:43474"/>
        <dbReference type="ChEBI" id="CHEBI:141005"/>
        <dbReference type="ChEBI" id="CHEBI:456216"/>
        <dbReference type="EC" id="6.3.2.17"/>
    </reaction>
</comment>
<keyword evidence="4" id="KW-0554">One-carbon metabolism</keyword>
<dbReference type="GO" id="GO:0006730">
    <property type="term" value="P:one-carbon metabolic process"/>
    <property type="evidence" value="ECO:0007669"/>
    <property type="project" value="UniProtKB-KW"/>
</dbReference>
<evidence type="ECO:0000313" key="13">
    <source>
        <dbReference type="EMBL" id="CZS92062.1"/>
    </source>
</evidence>
<evidence type="ECO:0000256" key="12">
    <source>
        <dbReference type="ARBA" id="ARBA00047493"/>
    </source>
</evidence>
<proteinExistence type="inferred from homology"/>
<dbReference type="Proteomes" id="UP000178912">
    <property type="component" value="Unassembled WGS sequence"/>
</dbReference>
<dbReference type="Gene3D" id="3.90.190.20">
    <property type="entry name" value="Mur ligase, C-terminal domain"/>
    <property type="match status" value="1"/>
</dbReference>
<reference evidence="14" key="1">
    <citation type="submission" date="2016-03" db="EMBL/GenBank/DDBJ databases">
        <authorList>
            <person name="Guldener U."/>
        </authorList>
    </citation>
    <scope>NUCLEOTIDE SEQUENCE [LARGE SCALE GENOMIC DNA]</scope>
    <source>
        <strain evidence="14">04CH-RAC-A.6.1</strain>
    </source>
</reference>
<sequence length="520" mass="57395">MQKGYNVGYILQSLASAKSYQHSISLLNSIRRANSNSWKSHLNNLGSHNGPNETAPQGLIGRSSVSGMKDWLQLLGYESSDLSVIHIAGTKGKGSTCAFTDCFLREHGRRTGFPGSVGLYTSPSLLSTRERIIIDSKAISEATFTNYFFEVWDRLGYDLQLDVRPERLPRYRQFLMLLSFHIFVKEGVDIAIYESHVGGEYDATNVVSPAVTGITTLGMDHVRALGPSIENIAWHKAGIMKPEVPAFSTSQEHAAAEVLKLRAAERNAPLRFVDVDPDLPANSPNLIPDVQRKNASLARILSDSFLRLKAPKGQVLTSQDILHGLELYHLPGRFQTIVEGEHQWFLDIAHNEMSLLVATNWFASTVLEWNSTAIPAPTRVLIFTHTFARSSGRDERALLKSIAEPLQQRGIRFDHIIITTLKSDRAGVDCVYERPESLVTQDAQLKYANDWKSIDPGAKVSITLTVEDAMQLAKGSEKHGNGVQTFVTGDTSLIGIVISLLSENSPMDENTLVTLSEQAG</sequence>
<evidence type="ECO:0000256" key="4">
    <source>
        <dbReference type="ARBA" id="ARBA00022563"/>
    </source>
</evidence>
<evidence type="ECO:0000256" key="6">
    <source>
        <dbReference type="ARBA" id="ARBA00022723"/>
    </source>
</evidence>
<evidence type="ECO:0000256" key="10">
    <source>
        <dbReference type="ARBA" id="ARBA00030592"/>
    </source>
</evidence>
<keyword evidence="9" id="KW-0460">Magnesium</keyword>
<keyword evidence="6" id="KW-0479">Metal-binding</keyword>
<dbReference type="AlphaFoldDB" id="A0A1E1K243"/>
<dbReference type="GO" id="GO:0005829">
    <property type="term" value="C:cytosol"/>
    <property type="evidence" value="ECO:0007669"/>
    <property type="project" value="TreeGrafter"/>
</dbReference>
<dbReference type="EMBL" id="FJUX01000011">
    <property type="protein sequence ID" value="CZS92062.1"/>
    <property type="molecule type" value="Genomic_DNA"/>
</dbReference>
<dbReference type="InterPro" id="IPR001645">
    <property type="entry name" value="Folylpolyglutamate_synth"/>
</dbReference>
<gene>
    <name evidence="13" type="ORF">RAG0_02584</name>
</gene>
<name>A0A1E1K243_9HELO</name>
<comment type="pathway">
    <text evidence="1">Cofactor biosynthesis; tetrahydrofolylpolyglutamate biosynthesis.</text>
</comment>
<dbReference type="GO" id="GO:0005739">
    <property type="term" value="C:mitochondrion"/>
    <property type="evidence" value="ECO:0007669"/>
    <property type="project" value="TreeGrafter"/>
</dbReference>
<dbReference type="GO" id="GO:0046872">
    <property type="term" value="F:metal ion binding"/>
    <property type="evidence" value="ECO:0007669"/>
    <property type="project" value="UniProtKB-KW"/>
</dbReference>
<dbReference type="PANTHER" id="PTHR11136">
    <property type="entry name" value="FOLYLPOLYGLUTAMATE SYNTHASE-RELATED"/>
    <property type="match status" value="1"/>
</dbReference>
<evidence type="ECO:0000256" key="5">
    <source>
        <dbReference type="ARBA" id="ARBA00022598"/>
    </source>
</evidence>
<evidence type="ECO:0000256" key="1">
    <source>
        <dbReference type="ARBA" id="ARBA00005150"/>
    </source>
</evidence>
<dbReference type="GO" id="GO:0004326">
    <property type="term" value="F:tetrahydrofolylpolyglutamate synthase activity"/>
    <property type="evidence" value="ECO:0007669"/>
    <property type="project" value="UniProtKB-EC"/>
</dbReference>
<dbReference type="UniPathway" id="UPA00850"/>
<evidence type="ECO:0000256" key="11">
    <source>
        <dbReference type="ARBA" id="ARBA00030876"/>
    </source>
</evidence>
<dbReference type="OrthoDB" id="5212574at2759"/>
<evidence type="ECO:0000256" key="7">
    <source>
        <dbReference type="ARBA" id="ARBA00022741"/>
    </source>
</evidence>
<comment type="similarity">
    <text evidence="2">Belongs to the folylpolyglutamate synthase family.</text>
</comment>
<keyword evidence="5" id="KW-0436">Ligase</keyword>
<protein>
    <recommendedName>
        <fullName evidence="3">tetrahydrofolate synthase</fullName>
        <ecNumber evidence="3">6.3.2.17</ecNumber>
    </recommendedName>
    <alternativeName>
        <fullName evidence="11">Folylpoly-gamma-glutamate synthetase</fullName>
    </alternativeName>
    <alternativeName>
        <fullName evidence="10">Tetrahydrofolylpolyglutamate synthase</fullName>
    </alternativeName>
</protein>
<dbReference type="SUPFAM" id="SSF53623">
    <property type="entry name" value="MurD-like peptide ligases, catalytic domain"/>
    <property type="match status" value="1"/>
</dbReference>
<evidence type="ECO:0000256" key="2">
    <source>
        <dbReference type="ARBA" id="ARBA00008276"/>
    </source>
</evidence>
<dbReference type="SUPFAM" id="SSF53244">
    <property type="entry name" value="MurD-like peptide ligases, peptide-binding domain"/>
    <property type="match status" value="1"/>
</dbReference>
<dbReference type="NCBIfam" id="TIGR01499">
    <property type="entry name" value="folC"/>
    <property type="match status" value="1"/>
</dbReference>
<evidence type="ECO:0000256" key="3">
    <source>
        <dbReference type="ARBA" id="ARBA00013025"/>
    </source>
</evidence>
<keyword evidence="7" id="KW-0547">Nucleotide-binding</keyword>
<evidence type="ECO:0000256" key="8">
    <source>
        <dbReference type="ARBA" id="ARBA00022840"/>
    </source>
</evidence>
<dbReference type="InterPro" id="IPR036615">
    <property type="entry name" value="Mur_ligase_C_dom_sf"/>
</dbReference>
<dbReference type="GO" id="GO:0005524">
    <property type="term" value="F:ATP binding"/>
    <property type="evidence" value="ECO:0007669"/>
    <property type="project" value="UniProtKB-KW"/>
</dbReference>
<dbReference type="Gene3D" id="3.40.1190.10">
    <property type="entry name" value="Mur-like, catalytic domain"/>
    <property type="match status" value="1"/>
</dbReference>
<dbReference type="InterPro" id="IPR036565">
    <property type="entry name" value="Mur-like_cat_sf"/>
</dbReference>
<accession>A0A1E1K243</accession>
<evidence type="ECO:0000313" key="14">
    <source>
        <dbReference type="Proteomes" id="UP000178912"/>
    </source>
</evidence>
<evidence type="ECO:0000256" key="9">
    <source>
        <dbReference type="ARBA" id="ARBA00022842"/>
    </source>
</evidence>